<evidence type="ECO:0000313" key="3">
    <source>
        <dbReference type="EMBL" id="KAK6352581.1"/>
    </source>
</evidence>
<reference evidence="3 4" key="1">
    <citation type="submission" date="2019-10" db="EMBL/GenBank/DDBJ databases">
        <authorList>
            <person name="Palmer J.M."/>
        </authorList>
    </citation>
    <scope>NUCLEOTIDE SEQUENCE [LARGE SCALE GENOMIC DNA]</scope>
    <source>
        <strain evidence="3 4">TWF730</strain>
    </source>
</reference>
<dbReference type="InterPro" id="IPR023398">
    <property type="entry name" value="TIF_eIF4e-like"/>
</dbReference>
<evidence type="ECO:0000313" key="4">
    <source>
        <dbReference type="Proteomes" id="UP001373714"/>
    </source>
</evidence>
<comment type="similarity">
    <text evidence="1">Belongs to the eukaryotic initiation factor 4E family.</text>
</comment>
<proteinExistence type="inferred from homology"/>
<keyword evidence="4" id="KW-1185">Reference proteome</keyword>
<dbReference type="InterPro" id="IPR001040">
    <property type="entry name" value="TIF_eIF_4E"/>
</dbReference>
<gene>
    <name evidence="3" type="ORF">TWF730_009404</name>
</gene>
<dbReference type="AlphaFoldDB" id="A0AAV9UY85"/>
<dbReference type="Pfam" id="PF01652">
    <property type="entry name" value="IF4E"/>
    <property type="match status" value="1"/>
</dbReference>
<dbReference type="PANTHER" id="PTHR11960">
    <property type="entry name" value="EUKARYOTIC TRANSLATION INITIATION FACTOR 4E RELATED"/>
    <property type="match status" value="1"/>
</dbReference>
<dbReference type="PROSITE" id="PS00813">
    <property type="entry name" value="IF4E"/>
    <property type="match status" value="1"/>
</dbReference>
<evidence type="ECO:0000256" key="1">
    <source>
        <dbReference type="RuleBase" id="RU004374"/>
    </source>
</evidence>
<keyword evidence="1" id="KW-0648">Protein biosynthesis</keyword>
<feature type="compositionally biased region" description="Gly residues" evidence="2">
    <location>
        <begin position="36"/>
        <end position="48"/>
    </location>
</feature>
<dbReference type="SUPFAM" id="SSF55418">
    <property type="entry name" value="eIF4e-like"/>
    <property type="match status" value="1"/>
</dbReference>
<dbReference type="Gene3D" id="3.30.760.10">
    <property type="entry name" value="RNA Cap, Translation Initiation Factor Eif4e"/>
    <property type="match status" value="1"/>
</dbReference>
<comment type="caution">
    <text evidence="3">The sequence shown here is derived from an EMBL/GenBank/DDBJ whole genome shotgun (WGS) entry which is preliminary data.</text>
</comment>
<dbReference type="GO" id="GO:0016281">
    <property type="term" value="C:eukaryotic translation initiation factor 4F complex"/>
    <property type="evidence" value="ECO:0007669"/>
    <property type="project" value="TreeGrafter"/>
</dbReference>
<organism evidence="3 4">
    <name type="scientific">Orbilia blumenaviensis</name>
    <dbReference type="NCBI Taxonomy" id="1796055"/>
    <lineage>
        <taxon>Eukaryota</taxon>
        <taxon>Fungi</taxon>
        <taxon>Dikarya</taxon>
        <taxon>Ascomycota</taxon>
        <taxon>Pezizomycotina</taxon>
        <taxon>Orbiliomycetes</taxon>
        <taxon>Orbiliales</taxon>
        <taxon>Orbiliaceae</taxon>
        <taxon>Orbilia</taxon>
    </lineage>
</organism>
<dbReference type="PANTHER" id="PTHR11960:SF18">
    <property type="entry name" value="EUKARYOTIC TRANSLATION INITIATION FACTOR 4E HOMOLOGOUS PROTEIN, ISOFORM B"/>
    <property type="match status" value="1"/>
</dbReference>
<feature type="region of interest" description="Disordered" evidence="2">
    <location>
        <begin position="1"/>
        <end position="74"/>
    </location>
</feature>
<dbReference type="GO" id="GO:0000340">
    <property type="term" value="F:RNA 7-methylguanosine cap binding"/>
    <property type="evidence" value="ECO:0007669"/>
    <property type="project" value="TreeGrafter"/>
</dbReference>
<keyword evidence="1" id="KW-0694">RNA-binding</keyword>
<feature type="compositionally biased region" description="Low complexity" evidence="2">
    <location>
        <begin position="318"/>
        <end position="337"/>
    </location>
</feature>
<protein>
    <submittedName>
        <fullName evidence="3">Uncharacterized protein</fullName>
    </submittedName>
</protein>
<evidence type="ECO:0000256" key="2">
    <source>
        <dbReference type="SAM" id="MobiDB-lite"/>
    </source>
</evidence>
<feature type="compositionally biased region" description="Low complexity" evidence="2">
    <location>
        <begin position="347"/>
        <end position="375"/>
    </location>
</feature>
<accession>A0AAV9UY85</accession>
<dbReference type="InterPro" id="IPR019770">
    <property type="entry name" value="TIF_eIF_4E_CS"/>
</dbReference>
<dbReference type="Proteomes" id="UP001373714">
    <property type="component" value="Unassembled WGS sequence"/>
</dbReference>
<dbReference type="GO" id="GO:0003743">
    <property type="term" value="F:translation initiation factor activity"/>
    <property type="evidence" value="ECO:0007669"/>
    <property type="project" value="UniProtKB-KW"/>
</dbReference>
<feature type="compositionally biased region" description="Polar residues" evidence="2">
    <location>
        <begin position="61"/>
        <end position="74"/>
    </location>
</feature>
<feature type="region of interest" description="Disordered" evidence="2">
    <location>
        <begin position="318"/>
        <end position="375"/>
    </location>
</feature>
<feature type="region of interest" description="Disordered" evidence="2">
    <location>
        <begin position="92"/>
        <end position="128"/>
    </location>
</feature>
<feature type="compositionally biased region" description="Polar residues" evidence="2">
    <location>
        <begin position="17"/>
        <end position="31"/>
    </location>
</feature>
<sequence>MSSTLWNRRPTPGKLSLPSNSDGSNDINGPQSARGFGSGRGGRGGAGRDGSARFEPLSAGVPSSASGTFSTLQSPSTAFSLGSGAFASFGSVKTPTKPPTGDPMASANPVKEIQGPTPTPSTAVTPGINGPTFASAVAAATQKKAPVEVTRSPLRHTWVVWYRAPGTKFQDYEKSTQKIAAFSTVEEFWMIYSHLRKPRSLPHVSDYHLFKQGIRPVWEDNENRKGGKWIIRLKKGVSTRYWEDLVLAIIGDQFGDVGDDVCGAVLSIRNAEDVLSVWTRTDTAVTLKIRETIKRVLNYPPETVILFKTHDESIANERNQTQGQNQSQNQTQRHQGQYNKQDRQQNKQHYNNNNNNHYNNNNNNQQQNQQMDKRD</sequence>
<name>A0AAV9UY85_9PEZI</name>
<dbReference type="EMBL" id="JAVHNS010000006">
    <property type="protein sequence ID" value="KAK6352581.1"/>
    <property type="molecule type" value="Genomic_DNA"/>
</dbReference>
<keyword evidence="1" id="KW-0396">Initiation factor</keyword>